<dbReference type="Proteomes" id="UP000464751">
    <property type="component" value="Chromosome"/>
</dbReference>
<proteinExistence type="predicted"/>
<organism evidence="2 3">
    <name type="scientific">Ancylobacter pratisalsi</name>
    <dbReference type="NCBI Taxonomy" id="1745854"/>
    <lineage>
        <taxon>Bacteria</taxon>
        <taxon>Pseudomonadati</taxon>
        <taxon>Pseudomonadota</taxon>
        <taxon>Alphaproteobacteria</taxon>
        <taxon>Hyphomicrobiales</taxon>
        <taxon>Xanthobacteraceae</taxon>
        <taxon>Ancylobacter</taxon>
    </lineage>
</organism>
<reference evidence="2 3" key="1">
    <citation type="submission" date="2020-02" db="EMBL/GenBank/DDBJ databases">
        <authorList>
            <person name="Li G."/>
        </authorList>
    </citation>
    <scope>NUCLEOTIDE SEQUENCE [LARGE SCALE GENOMIC DNA]</scope>
    <source>
        <strain evidence="2 3">DSM 102029</strain>
    </source>
</reference>
<dbReference type="EMBL" id="CP048630">
    <property type="protein sequence ID" value="QIB33748.1"/>
    <property type="molecule type" value="Genomic_DNA"/>
</dbReference>
<sequence length="168" mass="17352">MSTFHGQRMTPVRATDGCPSYKRAVGVGPVLSRLTLVGAAGLLLAGCSAAPPLDPLATGSVAPYAFAEPVPEGVAPGDWASARRALAEALGENQASPSVPWENYASSTRGTVTPLIGSAEDRGAGAGGCRGFLMSFVRDSSEEWLEGEACQNAKGTWKVDQARMLDKG</sequence>
<dbReference type="Pfam" id="PF16998">
    <property type="entry name" value="17kDa_Anti_2"/>
    <property type="match status" value="1"/>
</dbReference>
<name>A0A6P1YK87_9HYPH</name>
<dbReference type="KEGG" id="apra:G3A50_08555"/>
<keyword evidence="3" id="KW-1185">Reference proteome</keyword>
<evidence type="ECO:0000313" key="3">
    <source>
        <dbReference type="Proteomes" id="UP000464751"/>
    </source>
</evidence>
<gene>
    <name evidence="2" type="ORF">G3A50_08555</name>
</gene>
<feature type="domain" description="Surface antigen" evidence="1">
    <location>
        <begin position="57"/>
        <end position="160"/>
    </location>
</feature>
<evidence type="ECO:0000259" key="1">
    <source>
        <dbReference type="Pfam" id="PF16998"/>
    </source>
</evidence>
<accession>A0A6P1YK87</accession>
<dbReference type="AlphaFoldDB" id="A0A6P1YK87"/>
<evidence type="ECO:0000313" key="2">
    <source>
        <dbReference type="EMBL" id="QIB33748.1"/>
    </source>
</evidence>
<dbReference type="InterPro" id="IPR032635">
    <property type="entry name" value="Anti_2"/>
</dbReference>
<protein>
    <recommendedName>
        <fullName evidence="1">Surface antigen domain-containing protein</fullName>
    </recommendedName>
</protein>